<protein>
    <submittedName>
        <fullName evidence="2">Unannotated protein</fullName>
    </submittedName>
</protein>
<keyword evidence="1" id="KW-1133">Transmembrane helix</keyword>
<feature type="transmembrane region" description="Helical" evidence="1">
    <location>
        <begin position="162"/>
        <end position="180"/>
    </location>
</feature>
<gene>
    <name evidence="2" type="ORF">UFOPK2373_00574</name>
</gene>
<name>A0A6J6NQ95_9ZZZZ</name>
<feature type="transmembrane region" description="Helical" evidence="1">
    <location>
        <begin position="79"/>
        <end position="100"/>
    </location>
</feature>
<dbReference type="EMBL" id="CAEZXL010000082">
    <property type="protein sequence ID" value="CAB4686984.1"/>
    <property type="molecule type" value="Genomic_DNA"/>
</dbReference>
<reference evidence="2" key="1">
    <citation type="submission" date="2020-05" db="EMBL/GenBank/DDBJ databases">
        <authorList>
            <person name="Chiriac C."/>
            <person name="Salcher M."/>
            <person name="Ghai R."/>
            <person name="Kavagutti S V."/>
        </authorList>
    </citation>
    <scope>NUCLEOTIDE SEQUENCE</scope>
</reference>
<sequence>MAKKATTRSPETLEEMIELKAEAFEHKLTTSIVRWFRNDTFFDGFRNTPARIIISTLSFIVLYGGLIRCWITQSTLLEYIISLLVVLVMQAISVRFVFQIEGREILDEYQSQRRDRAYRRAYKNIRSIIVTGVVGWLAYTYIRDHADIGLGGWELLTYQRAATVAVFAIGLISLQKYLAYGIKGEPFMSRDEVKKMRNS</sequence>
<feature type="transmembrane region" description="Helical" evidence="1">
    <location>
        <begin position="52"/>
        <end position="73"/>
    </location>
</feature>
<keyword evidence="1" id="KW-0472">Membrane</keyword>
<organism evidence="2">
    <name type="scientific">freshwater metagenome</name>
    <dbReference type="NCBI Taxonomy" id="449393"/>
    <lineage>
        <taxon>unclassified sequences</taxon>
        <taxon>metagenomes</taxon>
        <taxon>ecological metagenomes</taxon>
    </lineage>
</organism>
<proteinExistence type="predicted"/>
<evidence type="ECO:0000313" key="2">
    <source>
        <dbReference type="EMBL" id="CAB4686984.1"/>
    </source>
</evidence>
<feature type="transmembrane region" description="Helical" evidence="1">
    <location>
        <begin position="121"/>
        <end position="142"/>
    </location>
</feature>
<evidence type="ECO:0000256" key="1">
    <source>
        <dbReference type="SAM" id="Phobius"/>
    </source>
</evidence>
<dbReference type="AlphaFoldDB" id="A0A6J6NQ95"/>
<keyword evidence="1" id="KW-0812">Transmembrane</keyword>
<accession>A0A6J6NQ95</accession>